<comment type="caution">
    <text evidence="9">The sequence shown here is derived from an EMBL/GenBank/DDBJ whole genome shotgun (WGS) entry which is preliminary data.</text>
</comment>
<evidence type="ECO:0000313" key="10">
    <source>
        <dbReference type="Proteomes" id="UP000823405"/>
    </source>
</evidence>
<evidence type="ECO:0000256" key="2">
    <source>
        <dbReference type="ARBA" id="ARBA00022692"/>
    </source>
</evidence>
<evidence type="ECO:0000256" key="4">
    <source>
        <dbReference type="ARBA" id="ARBA00023136"/>
    </source>
</evidence>
<feature type="region of interest" description="Disordered" evidence="6">
    <location>
        <begin position="280"/>
        <end position="299"/>
    </location>
</feature>
<dbReference type="PANTHER" id="PTHR43220">
    <property type="match status" value="1"/>
</dbReference>
<evidence type="ECO:0000256" key="7">
    <source>
        <dbReference type="SAM" id="Phobius"/>
    </source>
</evidence>
<dbReference type="InterPro" id="IPR032816">
    <property type="entry name" value="VTT_dom"/>
</dbReference>
<feature type="transmembrane region" description="Helical" evidence="7">
    <location>
        <begin position="140"/>
        <end position="162"/>
    </location>
</feature>
<evidence type="ECO:0000313" key="9">
    <source>
        <dbReference type="EMBL" id="KAG0312029.1"/>
    </source>
</evidence>
<organism evidence="9 10">
    <name type="scientific">Linnemannia gamsii</name>
    <dbReference type="NCBI Taxonomy" id="64522"/>
    <lineage>
        <taxon>Eukaryota</taxon>
        <taxon>Fungi</taxon>
        <taxon>Fungi incertae sedis</taxon>
        <taxon>Mucoromycota</taxon>
        <taxon>Mortierellomycotina</taxon>
        <taxon>Mortierellomycetes</taxon>
        <taxon>Mortierellales</taxon>
        <taxon>Mortierellaceae</taxon>
        <taxon>Linnemannia</taxon>
    </lineage>
</organism>
<comment type="similarity">
    <text evidence="5">Belongs to the TMEM41 family.</text>
</comment>
<keyword evidence="3 7" id="KW-1133">Transmembrane helix</keyword>
<proteinExistence type="inferred from homology"/>
<gene>
    <name evidence="9" type="primary">TMEM41B</name>
    <name evidence="9" type="ORF">BGZ97_011492</name>
</gene>
<dbReference type="EMBL" id="JAAAIN010000651">
    <property type="protein sequence ID" value="KAG0312029.1"/>
    <property type="molecule type" value="Genomic_DNA"/>
</dbReference>
<dbReference type="Pfam" id="PF09335">
    <property type="entry name" value="VTT_dom"/>
    <property type="match status" value="1"/>
</dbReference>
<keyword evidence="2 7" id="KW-0812">Transmembrane</keyword>
<dbReference type="GO" id="GO:0016020">
    <property type="term" value="C:membrane"/>
    <property type="evidence" value="ECO:0007669"/>
    <property type="project" value="UniProtKB-SubCell"/>
</dbReference>
<keyword evidence="10" id="KW-1185">Reference proteome</keyword>
<feature type="transmembrane region" description="Helical" evidence="7">
    <location>
        <begin position="218"/>
        <end position="246"/>
    </location>
</feature>
<dbReference type="PANTHER" id="PTHR43220:SF18">
    <property type="entry name" value="TRANSMEMBRANE PROTEIN 41B"/>
    <property type="match status" value="1"/>
</dbReference>
<feature type="region of interest" description="Disordered" evidence="6">
    <location>
        <begin position="1"/>
        <end position="31"/>
    </location>
</feature>
<sequence>MAHDRTPLLGNGAAGSSSNATSSTHKKDSKRERLLNMTPSQSFLLLLALIITTFTGVYFLVKYTLPKDIPDDQRDWLKFPRSAEDVQHLSILLEGYLQQHYYQVLFVFMTLYISVQAFAIPGSVMLSVLGGALFKLWRGIFVVLFCASFGSLCCYMISYYVCHPIVEKYLKKRIQQLSVKIEAKRDELFFYFAFLRVTPFIPNWFMNVASPHLGIPATIFYFGTLLGVLPNTLVTVQAGVTLAALASPDDFTLLTPQNIIMTIVICVCLLIPIVLHRNSEDPTADAPKPAIDEDGLAQV</sequence>
<feature type="transmembrane region" description="Helical" evidence="7">
    <location>
        <begin position="188"/>
        <end position="206"/>
    </location>
</feature>
<evidence type="ECO:0000256" key="3">
    <source>
        <dbReference type="ARBA" id="ARBA00022989"/>
    </source>
</evidence>
<evidence type="ECO:0000256" key="6">
    <source>
        <dbReference type="SAM" id="MobiDB-lite"/>
    </source>
</evidence>
<dbReference type="AlphaFoldDB" id="A0A9P6R817"/>
<feature type="transmembrane region" description="Helical" evidence="7">
    <location>
        <begin position="101"/>
        <end position="120"/>
    </location>
</feature>
<evidence type="ECO:0000256" key="5">
    <source>
        <dbReference type="ARBA" id="ARBA00025797"/>
    </source>
</evidence>
<dbReference type="InterPro" id="IPR045014">
    <property type="entry name" value="TM41A/B"/>
</dbReference>
<feature type="compositionally biased region" description="Low complexity" evidence="6">
    <location>
        <begin position="10"/>
        <end position="23"/>
    </location>
</feature>
<keyword evidence="4 7" id="KW-0472">Membrane</keyword>
<evidence type="ECO:0000256" key="1">
    <source>
        <dbReference type="ARBA" id="ARBA00004141"/>
    </source>
</evidence>
<reference evidence="9" key="1">
    <citation type="journal article" date="2020" name="Fungal Divers.">
        <title>Resolving the Mortierellaceae phylogeny through synthesis of multi-gene phylogenetics and phylogenomics.</title>
        <authorList>
            <person name="Vandepol N."/>
            <person name="Liber J."/>
            <person name="Desiro A."/>
            <person name="Na H."/>
            <person name="Kennedy M."/>
            <person name="Barry K."/>
            <person name="Grigoriev I.V."/>
            <person name="Miller A.N."/>
            <person name="O'Donnell K."/>
            <person name="Stajich J.E."/>
            <person name="Bonito G."/>
        </authorList>
    </citation>
    <scope>NUCLEOTIDE SEQUENCE</scope>
    <source>
        <strain evidence="9">NVP60</strain>
    </source>
</reference>
<dbReference type="OrthoDB" id="3364966at2759"/>
<feature type="domain" description="VTT" evidence="8">
    <location>
        <begin position="120"/>
        <end position="239"/>
    </location>
</feature>
<name>A0A9P6R817_9FUNG</name>
<feature type="transmembrane region" description="Helical" evidence="7">
    <location>
        <begin position="43"/>
        <end position="61"/>
    </location>
</feature>
<accession>A0A9P6R817</accession>
<feature type="transmembrane region" description="Helical" evidence="7">
    <location>
        <begin position="258"/>
        <end position="275"/>
    </location>
</feature>
<protein>
    <submittedName>
        <fullName evidence="9">Transmembrane protein 41B</fullName>
    </submittedName>
</protein>
<comment type="subcellular location">
    <subcellularLocation>
        <location evidence="1">Membrane</location>
        <topology evidence="1">Multi-pass membrane protein</topology>
    </subcellularLocation>
</comment>
<evidence type="ECO:0000259" key="8">
    <source>
        <dbReference type="Pfam" id="PF09335"/>
    </source>
</evidence>
<dbReference type="Proteomes" id="UP000823405">
    <property type="component" value="Unassembled WGS sequence"/>
</dbReference>